<feature type="domain" description="HSA" evidence="8">
    <location>
        <begin position="686"/>
        <end position="760"/>
    </location>
</feature>
<evidence type="ECO:0000313" key="11">
    <source>
        <dbReference type="RefSeq" id="XP_071916658.1"/>
    </source>
</evidence>
<dbReference type="GeneID" id="113717619"/>
<evidence type="ECO:0000256" key="2">
    <source>
        <dbReference type="ARBA" id="ARBA00022801"/>
    </source>
</evidence>
<dbReference type="InterPro" id="IPR000330">
    <property type="entry name" value="SNF2_N"/>
</dbReference>
<dbReference type="SMART" id="SM00487">
    <property type="entry name" value="DEXDc"/>
    <property type="match status" value="1"/>
</dbReference>
<comment type="subcellular location">
    <subcellularLocation>
        <location evidence="1">Nucleus</location>
    </subcellularLocation>
</comment>
<feature type="region of interest" description="Disordered" evidence="5">
    <location>
        <begin position="80"/>
        <end position="123"/>
    </location>
</feature>
<dbReference type="SMART" id="SM00490">
    <property type="entry name" value="HELICc"/>
    <property type="match status" value="1"/>
</dbReference>
<feature type="compositionally biased region" description="Polar residues" evidence="5">
    <location>
        <begin position="2283"/>
        <end position="2292"/>
    </location>
</feature>
<dbReference type="InterPro" id="IPR001650">
    <property type="entry name" value="Helicase_C-like"/>
</dbReference>
<feature type="compositionally biased region" description="Polar residues" evidence="5">
    <location>
        <begin position="108"/>
        <end position="123"/>
    </location>
</feature>
<dbReference type="PANTHER" id="PTHR10799">
    <property type="entry name" value="SNF2/RAD54 HELICASE FAMILY"/>
    <property type="match status" value="1"/>
</dbReference>
<feature type="region of interest" description="Disordered" evidence="5">
    <location>
        <begin position="541"/>
        <end position="564"/>
    </location>
</feature>
<feature type="region of interest" description="Disordered" evidence="5">
    <location>
        <begin position="2031"/>
        <end position="2055"/>
    </location>
</feature>
<accession>A0ABM4VAU7</accession>
<sequence length="3646" mass="398963">MANPPNVELEAAKFLHKLIQDSTDEPTKLATKLYVILQHMKSSGKENSMPYQVISRAMETVIKQNGLDIEALMSSRLPLAAGPQAGESGSSHVAGSSQRTGVIKDPKSSLTANEMSKTDSYSSGVSLVGPTAAGHDIYQGSANMMGGAGKVRGLTPGATASYQPVEAGMSVPMQFASSSFANQGFAAKMNKDGMEAFAAAPSMDLYAGKNIAGKIMEHEGTSLPIPNKLNQGAIPSNVPETSMIPSSALRDTGKSPVAQAPVSGLPFKEHHLKQLRAQCLVFLAFRNGLMPKKLHLEIALGNFFPKEEGARKEMIDHKGKELSVNEPTTGVLDNTRGALSTGPQAGGNFLKDADNNASMKEDKSGYHAMPSEHAEDSRQHSALRRRLEAEMPKQETSESQASSLRGIQSDSNSRSIPVSIHEDDSGNNHQQIVISHHAPLVTGTSKTMKHDVSFWNGNGCQMEASGLTHASQQQRKENFANQCQNAAESNGLGHRDTDSDLPSVPLREQWKPISGMDGQNNILMPVKDSDIVLRNVLPAQETDTEEEDAPANADRPPSPKYTTSEKWILDRQKRKLLNEKMWALKQQKTEQKKIAVCSAKLRASASFRQSSDLSFWESVSSSEDIFAKTKSVIELKKLQLLELQRRLRSDILNDFFKPIAPEMDRLKSIKKHRIGRRSKQLERYEQKMKEERQKRIRERQKEFFSEVEVHRERLEDVFKMKRERWKGFNKYVREFHKRKERIHREKIDRIQREKINLLKINDVEGYLRMVQDAKSDRVKQLLKETEKYLQKLGTKLQEAKSISRRFETDVDESRTATTVEKNEISVENEDETDQAKHYLESNEKYYMIAHSVKENVLEQPTILVGGKLREYQMNGLRWLVSLYNNQLNGILADEMGLGKTVQVISLMCYLMETKYDRGPFLVVVPSSVLPGWESEISFWAPGIHKIVYSGPPEERRRLFKEQIVHQKFNVLLTTYEYLMNKHDKPKLSKIQWRYIIIDEGHRIKNASCKLNADLKHYRSNHRLLLTGTPLQNNLEELWALLNFLLPNIFNSSEDFSQWFNKPFESNGDNSPDEALLSEEENLLIINRLHQVLRPFVLRRLKHKVENQLPEKIERLIRCEASAYQKLLMKRVEENLGAIGTSKARSVHNSVMELRNICNHPYLSQLHVEEVHDWIPKHYLPTIIRLCGKLEMLDRLLPKLKATDHRVLLFSTMTRLLDVMEDYLYWKQYKYLRLDGHTSGGDRGALIEQFNQPGSPFFIFLLSIRAGGVGVNLQAADTVIIFDTDWNPQVDLQAQARAHRIGQKRDVLVLRLETVQTVEEQVRASAEHKLGVANQSITAGFFDNNTSAEDRREYLESLLRECKKEEASPVLGDDALNDLIARSESEIDIFESVDKKRREEEMGAWRKLFIESGAEDRECLPPLPSRLLTDDDLKLFYEAMKISEAPPQVVASNSGMKRKSDYLGGLDTRQYGRGKRAREVRSYEEQWTEEEFEKMCQADSPGSPQVKEEIIEKKLSAVISDCVMLTGETQAQMPQQPLNPIVQPAAEPSKEVTPPSKRGRGRPRRTPTTTELLPSPGALLASSGVQPMNAMPKTENVSCSQVVSLSEGLQDLAPENSFTVTVQQIVVGSDPGVQSVSLPPVTPAVPPTTLPCPSTPVQGRGRGRKAQSAGEAPRRRGKRLNTVVVPSPTLTAISKPEFETLVEGASSSLRACNPDPASQPSNAVHNTEKRTLVSHVPLLSSSAMSKSDLGSQEVSVLNSTMPVSDAFPCSLVMAAPNSSSIPTDAFPSSLVTAGVTQQDPLARTALAVNPVPAPPFPSVISGSQSTALAHPAPARGRGRGCKAQSGAEAPRRRGKRQNLQTPVSFEVSIDQDPRSVEPPEKKSRVSVGRRPTTRNKQEHDGLKQANVSVPSQSITDSVIGKFDTRPENGAQKPTDITQLDASKNFVDSVGPLVDNKQDNGVLKPVNIVQTVASQGSAEPSSDEMNKDHENQTQDKTNSILSNASQNMKYLPMGQVCDGKPESEVRLINSGNSDASRVFTDPPTIKEGKDETESEGRRLKDIQLDLSTGFGDSSVASISQYKQGNTAEKEMNIILSDPCQSREDGTPAQASEAEDNRTDKSACDVEADASQFIADPSRGHRQESEAEGQANTGQMVASQSFLDPAGVQVNTSVQKNDAPIVDNVVELDSSQNIAYSPAVEVQDNQGTEAQKDIDIQLETAAILSGSVPIIESADDRCCCEHRKEVEDEMEEENRTDTSACDVESHASQFIADPSRGRGQEREAEGQTNTGQTDACQSVLDPAVVQVNASLQKNDSPIVDNVVESDSPRNIADPLDVEFQDNQGTEAQKDTDIQSDTTAILSGSVPIIESAGDRCRSERGKEVGYEMEEVESSFLDLHPTISASVTPVSGLLHRSVDQAKTEEQVAKDSFPDPGCVSAPPTKENAARDKNVALKKSDDFCAELETKKEEIEAGVNDFLALKPEVDAKILLQENSHSLVVVEPIVVASSSSVCNPENQSGEEHAKSKFLDDSVVSDPGLTENTIYSDKGADNPLLLMSSDSDPLTLNDQRCDGKTCATVPTFASMGSSGAVVMSENPSGKLSDGEVEQTSDLLEEGTTAPDSEILEDISEIHSKKTFPEENKKQDNLLSQDSVSVLFSAENVASVLDNAQNKSQDICQNVDGNDPESKGSGLDEVIVFKHEFTRAGEIKQKDSAFDGPQTSDLLNEAIAASDSGALTEISHCDKIATDQYEKQDTVPCQDSISVVSSIENVVSVVDQAPENSQDTCQKEDGNDLKRKATGLVEVSVLKNELTMTLETSSQTLRASEVAPVLDTTVKETRNQATEEDANGWGSKDSSVMESVVPKPEVSEVEACPGKADAEGLQSRGCFVESANAPVSMYGIANSQSLVQNTSPTRSSLEIEELVADLPNEECVKEADDQFQVGQVGTTITEAFVPAPDSGDFVSKSSSMIATELREDFEVKKSSITCDGTTEEKSDFQASEDYATEVLETKNMEVEPDASLVFETFKGIEERVVSNAEINVTSHSPNEGKSENLVDSKIIEEKPVKDIDREVTEFTVQTSNLKDDLPEMAEVVCDSRTDDSGKHESQDSILEKDSATTAVVSGAQTLEEMTSSTCLVLETNRLNGNNEQSENEADLQHFEEIIPINISKEVSVSSMKSVNLIDALPEMAVGEDDSKLADSEILAATDHILENVSVSTLEATRVQNLEETTPSTILVLETEGLVVQPPKNNCDEQSDKDIEMVDGSVPDLSASSIAAAECCEIDTKSATNLLENMVDSIQGAEEEASLPLEIASQDVTPAEVAEKSEIGSGRNFVAEAHGSENAEMDDTLVAAAEASEPKPYVDLGTTESKDASTNMENMAGCRHNIEEEAPQAPPSLEIASEDVTPAEALADKSEVGSGRDDDDEVKGSKRAELVKVVVTDAEASELQPCMDAGAPENKDGSANLLENRVNSRHRSEDEASSSLEIASQDATPAEFLAEKSEIGSGGDFVAGVQRSGRTQLDKTVVADAETSETQPHTYGEASESEDSSASLLDKIVDSRQSIGEEASLSSVMASQDVTPAEGFVENSENGCGRESVAAVQGTSSAELDKTVVAYTEASGPQPCTNQGASESKDGLQQLVEEYSDMASDM</sequence>
<keyword evidence="2" id="KW-0378">Hydrolase</keyword>
<dbReference type="Gene3D" id="3.40.50.10810">
    <property type="entry name" value="Tandem AAA-ATPase domain"/>
    <property type="match status" value="1"/>
</dbReference>
<proteinExistence type="predicted"/>
<feature type="compositionally biased region" description="Basic and acidic residues" evidence="5">
    <location>
        <begin position="1982"/>
        <end position="1991"/>
    </location>
</feature>
<feature type="region of interest" description="Disordered" evidence="5">
    <location>
        <begin position="2131"/>
        <end position="2152"/>
    </location>
</feature>
<dbReference type="PROSITE" id="PS51204">
    <property type="entry name" value="HSA"/>
    <property type="match status" value="1"/>
</dbReference>
<dbReference type="CDD" id="cd18793">
    <property type="entry name" value="SF2_C_SNF"/>
    <property type="match status" value="1"/>
</dbReference>
<dbReference type="SUPFAM" id="SSF52540">
    <property type="entry name" value="P-loop containing nucleoside triphosphate hydrolases"/>
    <property type="match status" value="2"/>
</dbReference>
<evidence type="ECO:0000256" key="3">
    <source>
        <dbReference type="ARBA" id="ARBA00023242"/>
    </source>
</evidence>
<feature type="region of interest" description="Disordered" evidence="5">
    <location>
        <begin position="324"/>
        <end position="428"/>
    </location>
</feature>
<dbReference type="Pfam" id="PF00176">
    <property type="entry name" value="SNF2-rel_dom"/>
    <property type="match status" value="1"/>
</dbReference>
<dbReference type="RefSeq" id="XP_071916658.1">
    <property type="nucleotide sequence ID" value="XM_072060557.1"/>
</dbReference>
<name>A0ABM4VAU7_COFAR</name>
<evidence type="ECO:0000256" key="5">
    <source>
        <dbReference type="SAM" id="MobiDB-lite"/>
    </source>
</evidence>
<dbReference type="CDD" id="cd17996">
    <property type="entry name" value="DEXHc_SMARCA2_SMARCA4"/>
    <property type="match status" value="1"/>
</dbReference>
<dbReference type="SMART" id="SM01314">
    <property type="entry name" value="SnAC"/>
    <property type="match status" value="1"/>
</dbReference>
<evidence type="ECO:0000259" key="6">
    <source>
        <dbReference type="PROSITE" id="PS51192"/>
    </source>
</evidence>
<feature type="compositionally biased region" description="Low complexity" evidence="5">
    <location>
        <begin position="1565"/>
        <end position="1576"/>
    </location>
</feature>
<feature type="region of interest" description="Disordered" evidence="5">
    <location>
        <begin position="2585"/>
        <end position="2615"/>
    </location>
</feature>
<dbReference type="InterPro" id="IPR027417">
    <property type="entry name" value="P-loop_NTPase"/>
</dbReference>
<organism evidence="9 10">
    <name type="scientific">Coffea arabica</name>
    <name type="common">Arabian coffee</name>
    <dbReference type="NCBI Taxonomy" id="13443"/>
    <lineage>
        <taxon>Eukaryota</taxon>
        <taxon>Viridiplantae</taxon>
        <taxon>Streptophyta</taxon>
        <taxon>Embryophyta</taxon>
        <taxon>Tracheophyta</taxon>
        <taxon>Spermatophyta</taxon>
        <taxon>Magnoliopsida</taxon>
        <taxon>eudicotyledons</taxon>
        <taxon>Gunneridae</taxon>
        <taxon>Pentapetalae</taxon>
        <taxon>asterids</taxon>
        <taxon>lamiids</taxon>
        <taxon>Gentianales</taxon>
        <taxon>Rubiaceae</taxon>
        <taxon>Ixoroideae</taxon>
        <taxon>Gardenieae complex</taxon>
        <taxon>Bertiereae - Coffeeae clade</taxon>
        <taxon>Coffeeae</taxon>
        <taxon>Coffea</taxon>
    </lineage>
</organism>
<feature type="compositionally biased region" description="Basic and acidic residues" evidence="5">
    <location>
        <begin position="2042"/>
        <end position="2055"/>
    </location>
</feature>
<feature type="region of interest" description="Disordered" evidence="5">
    <location>
        <begin position="2096"/>
        <end position="2119"/>
    </location>
</feature>
<reference evidence="10 11" key="2">
    <citation type="submission" date="2025-05" db="UniProtKB">
        <authorList>
            <consortium name="RefSeq"/>
        </authorList>
    </citation>
    <scope>NUCLEOTIDE SEQUENCE [LARGE SCALE GENOMIC DNA]</scope>
    <source>
        <tissue evidence="10 11">Leaves</tissue>
    </source>
</reference>
<dbReference type="InterPro" id="IPR014012">
    <property type="entry name" value="HSA_dom"/>
</dbReference>
<dbReference type="Pfam" id="PF00271">
    <property type="entry name" value="Helicase_C"/>
    <property type="match status" value="1"/>
</dbReference>
<feature type="compositionally biased region" description="Polar residues" evidence="5">
    <location>
        <begin position="325"/>
        <end position="343"/>
    </location>
</feature>
<feature type="region of interest" description="Disordered" evidence="5">
    <location>
        <begin position="2243"/>
        <end position="2292"/>
    </location>
</feature>
<evidence type="ECO:0000256" key="1">
    <source>
        <dbReference type="ARBA" id="ARBA00004123"/>
    </source>
</evidence>
<gene>
    <name evidence="10 11" type="primary">LOC113717619</name>
</gene>
<feature type="coiled-coil region" evidence="4">
    <location>
        <begin position="674"/>
        <end position="701"/>
    </location>
</feature>
<feature type="compositionally biased region" description="Basic and acidic residues" evidence="5">
    <location>
        <begin position="351"/>
        <end position="396"/>
    </location>
</feature>
<feature type="compositionally biased region" description="Basic and acidic residues" evidence="5">
    <location>
        <begin position="2272"/>
        <end position="2282"/>
    </location>
</feature>
<feature type="compositionally biased region" description="Polar residues" evidence="5">
    <location>
        <begin position="3477"/>
        <end position="3487"/>
    </location>
</feature>
<reference evidence="9" key="1">
    <citation type="journal article" date="2025" name="Foods">
        <title>Unveiling the Microbial Signatures of Arabica Coffee Cherries: Insights into Ripeness Specific Diversity, Functional Traits, and Implications for Quality and Safety.</title>
        <authorList>
            <consortium name="RefSeq"/>
            <person name="Tenea G.N."/>
            <person name="Cifuentes V."/>
            <person name="Reyes P."/>
            <person name="Cevallos-Vallejos M."/>
        </authorList>
    </citation>
    <scope>NUCLEOTIDE SEQUENCE [LARGE SCALE GENOMIC DNA]</scope>
</reference>
<dbReference type="InterPro" id="IPR014001">
    <property type="entry name" value="Helicase_ATP-bd"/>
</dbReference>
<feature type="region of interest" description="Disordered" evidence="5">
    <location>
        <begin position="1529"/>
        <end position="1576"/>
    </location>
</feature>
<feature type="compositionally biased region" description="Pro residues" evidence="5">
    <location>
        <begin position="1640"/>
        <end position="1653"/>
    </location>
</feature>
<feature type="region of interest" description="Disordered" evidence="5">
    <location>
        <begin position="3389"/>
        <end position="3549"/>
    </location>
</feature>
<evidence type="ECO:0000313" key="10">
    <source>
        <dbReference type="RefSeq" id="XP_071916656.1"/>
    </source>
</evidence>
<keyword evidence="3" id="KW-0539">Nucleus</keyword>
<evidence type="ECO:0000259" key="8">
    <source>
        <dbReference type="PROSITE" id="PS51204"/>
    </source>
</evidence>
<feature type="compositionally biased region" description="Basic and acidic residues" evidence="5">
    <location>
        <begin position="3406"/>
        <end position="3430"/>
    </location>
</feature>
<dbReference type="PROSITE" id="PS51194">
    <property type="entry name" value="HELICASE_CTER"/>
    <property type="match status" value="1"/>
</dbReference>
<dbReference type="Proteomes" id="UP001652660">
    <property type="component" value="Chromosome 1c"/>
</dbReference>
<evidence type="ECO:0000259" key="7">
    <source>
        <dbReference type="PROSITE" id="PS51194"/>
    </source>
</evidence>
<feature type="region of interest" description="Disordered" evidence="5">
    <location>
        <begin position="1640"/>
        <end position="1679"/>
    </location>
</feature>
<feature type="compositionally biased region" description="Polar residues" evidence="5">
    <location>
        <begin position="397"/>
        <end position="416"/>
    </location>
</feature>
<feature type="region of interest" description="Disordered" evidence="5">
    <location>
        <begin position="2421"/>
        <end position="2440"/>
    </location>
</feature>
<feature type="region of interest" description="Disordered" evidence="5">
    <location>
        <begin position="1816"/>
        <end position="1902"/>
    </location>
</feature>
<dbReference type="Gene3D" id="3.40.50.300">
    <property type="entry name" value="P-loop containing nucleotide triphosphate hydrolases"/>
    <property type="match status" value="1"/>
</dbReference>
<dbReference type="RefSeq" id="XP_071916656.1">
    <property type="nucleotide sequence ID" value="XM_072060555.1"/>
</dbReference>
<dbReference type="InterPro" id="IPR029295">
    <property type="entry name" value="SnAC"/>
</dbReference>
<dbReference type="Pfam" id="PF14619">
    <property type="entry name" value="SnAC"/>
    <property type="match status" value="1"/>
</dbReference>
<dbReference type="InterPro" id="IPR049730">
    <property type="entry name" value="SNF2/RAD54-like_C"/>
</dbReference>
<dbReference type="InterPro" id="IPR038718">
    <property type="entry name" value="SNF2-like_sf"/>
</dbReference>
<feature type="domain" description="Helicase ATP-binding" evidence="6">
    <location>
        <begin position="880"/>
        <end position="1047"/>
    </location>
</feature>
<evidence type="ECO:0000313" key="9">
    <source>
        <dbReference type="Proteomes" id="UP001652660"/>
    </source>
</evidence>
<feature type="compositionally biased region" description="Basic and acidic residues" evidence="5">
    <location>
        <begin position="1870"/>
        <end position="1882"/>
    </location>
</feature>
<feature type="domain" description="Helicase C-terminal" evidence="7">
    <location>
        <begin position="1191"/>
        <end position="1337"/>
    </location>
</feature>
<keyword evidence="4" id="KW-0175">Coiled coil</keyword>
<feature type="compositionally biased region" description="Acidic residues" evidence="5">
    <location>
        <begin position="2600"/>
        <end position="2610"/>
    </location>
</feature>
<evidence type="ECO:0000256" key="4">
    <source>
        <dbReference type="SAM" id="Coils"/>
    </source>
</evidence>
<feature type="region of interest" description="Disordered" evidence="5">
    <location>
        <begin position="1972"/>
        <end position="1993"/>
    </location>
</feature>
<keyword evidence="9" id="KW-1185">Reference proteome</keyword>
<protein>
    <submittedName>
        <fullName evidence="10 11">Uncharacterized protein isoform X1</fullName>
    </submittedName>
</protein>
<feature type="compositionally biased region" description="Polar residues" evidence="5">
    <location>
        <begin position="87"/>
        <end position="100"/>
    </location>
</feature>
<dbReference type="PROSITE" id="PS51192">
    <property type="entry name" value="HELICASE_ATP_BIND_1"/>
    <property type="match status" value="1"/>
</dbReference>